<evidence type="ECO:0000313" key="2">
    <source>
        <dbReference type="Proteomes" id="UP000762676"/>
    </source>
</evidence>
<dbReference type="EMBL" id="BMAT01000928">
    <property type="protein sequence ID" value="GFR76248.1"/>
    <property type="molecule type" value="Genomic_DNA"/>
</dbReference>
<gene>
    <name evidence="1" type="ORF">ElyMa_000477000</name>
</gene>
<protein>
    <submittedName>
        <fullName evidence="1">Uncharacterized protein</fullName>
    </submittedName>
</protein>
<reference evidence="1 2" key="1">
    <citation type="journal article" date="2021" name="Elife">
        <title>Chloroplast acquisition without the gene transfer in kleptoplastic sea slugs, Plakobranchus ocellatus.</title>
        <authorList>
            <person name="Maeda T."/>
            <person name="Takahashi S."/>
            <person name="Yoshida T."/>
            <person name="Shimamura S."/>
            <person name="Takaki Y."/>
            <person name="Nagai Y."/>
            <person name="Toyoda A."/>
            <person name="Suzuki Y."/>
            <person name="Arimoto A."/>
            <person name="Ishii H."/>
            <person name="Satoh N."/>
            <person name="Nishiyama T."/>
            <person name="Hasebe M."/>
            <person name="Maruyama T."/>
            <person name="Minagawa J."/>
            <person name="Obokata J."/>
            <person name="Shigenobu S."/>
        </authorList>
    </citation>
    <scope>NUCLEOTIDE SEQUENCE [LARGE SCALE GENOMIC DNA]</scope>
</reference>
<organism evidence="1 2">
    <name type="scientific">Elysia marginata</name>
    <dbReference type="NCBI Taxonomy" id="1093978"/>
    <lineage>
        <taxon>Eukaryota</taxon>
        <taxon>Metazoa</taxon>
        <taxon>Spiralia</taxon>
        <taxon>Lophotrochozoa</taxon>
        <taxon>Mollusca</taxon>
        <taxon>Gastropoda</taxon>
        <taxon>Heterobranchia</taxon>
        <taxon>Euthyneura</taxon>
        <taxon>Panpulmonata</taxon>
        <taxon>Sacoglossa</taxon>
        <taxon>Placobranchoidea</taxon>
        <taxon>Plakobranchidae</taxon>
        <taxon>Elysia</taxon>
    </lineage>
</organism>
<evidence type="ECO:0000313" key="1">
    <source>
        <dbReference type="EMBL" id="GFR76248.1"/>
    </source>
</evidence>
<comment type="caution">
    <text evidence="1">The sequence shown here is derived from an EMBL/GenBank/DDBJ whole genome shotgun (WGS) entry which is preliminary data.</text>
</comment>
<keyword evidence="2" id="KW-1185">Reference proteome</keyword>
<dbReference type="AlphaFoldDB" id="A0AAV4FU28"/>
<proteinExistence type="predicted"/>
<name>A0AAV4FU28_9GAST</name>
<sequence>MLGDFFTAVLQFDEASERWGHNRWSILFTRLAFLSSNAAILKALAASALLDPPNFIHNPPVDSRTPHGPQVAVSHWIEARGEFSAFVARILFDPRP</sequence>
<accession>A0AAV4FU28</accession>
<dbReference type="Proteomes" id="UP000762676">
    <property type="component" value="Unassembled WGS sequence"/>
</dbReference>